<evidence type="ECO:0000256" key="1">
    <source>
        <dbReference type="SAM" id="Phobius"/>
    </source>
</evidence>
<evidence type="ECO:0000313" key="2">
    <source>
        <dbReference type="EnsemblMetazoa" id="Aqu2.1.12013_001"/>
    </source>
</evidence>
<dbReference type="InParanoid" id="A0A1X7TBT2"/>
<sequence>MATGADRTMSFGSFSDGFGAWLLVAMTTANVMLLWMKQKRIQSFLDASPPPPPLTPPTSSLTARKYTDTSLLLFPKIQCPTDVSSIQSTDTTIDDQWNIADSISQKYLTKNM</sequence>
<protein>
    <submittedName>
        <fullName evidence="2">Uncharacterized protein</fullName>
    </submittedName>
</protein>
<proteinExistence type="predicted"/>
<name>A0A1X7TBT2_AMPQE</name>
<dbReference type="EnsemblMetazoa" id="Aqu2.1.12013_001">
    <property type="protein sequence ID" value="Aqu2.1.12013_001"/>
    <property type="gene ID" value="Aqu2.1.12013"/>
</dbReference>
<reference evidence="2" key="1">
    <citation type="submission" date="2017-05" db="UniProtKB">
        <authorList>
            <consortium name="EnsemblMetazoa"/>
        </authorList>
    </citation>
    <scope>IDENTIFICATION</scope>
</reference>
<organism evidence="2">
    <name type="scientific">Amphimedon queenslandica</name>
    <name type="common">Sponge</name>
    <dbReference type="NCBI Taxonomy" id="400682"/>
    <lineage>
        <taxon>Eukaryota</taxon>
        <taxon>Metazoa</taxon>
        <taxon>Porifera</taxon>
        <taxon>Demospongiae</taxon>
        <taxon>Heteroscleromorpha</taxon>
        <taxon>Haplosclerida</taxon>
        <taxon>Niphatidae</taxon>
        <taxon>Amphimedon</taxon>
    </lineage>
</organism>
<accession>A0A1X7TBT2</accession>
<keyword evidence="1" id="KW-0472">Membrane</keyword>
<keyword evidence="1" id="KW-0812">Transmembrane</keyword>
<keyword evidence="1" id="KW-1133">Transmembrane helix</keyword>
<feature type="transmembrane region" description="Helical" evidence="1">
    <location>
        <begin position="18"/>
        <end position="36"/>
    </location>
</feature>
<dbReference type="AlphaFoldDB" id="A0A1X7TBT2"/>
<dbReference type="OrthoDB" id="76173at2759"/>